<organism evidence="8 9">
    <name type="scientific">Porites evermanni</name>
    <dbReference type="NCBI Taxonomy" id="104178"/>
    <lineage>
        <taxon>Eukaryota</taxon>
        <taxon>Metazoa</taxon>
        <taxon>Cnidaria</taxon>
        <taxon>Anthozoa</taxon>
        <taxon>Hexacorallia</taxon>
        <taxon>Scleractinia</taxon>
        <taxon>Fungiina</taxon>
        <taxon>Poritidae</taxon>
        <taxon>Porites</taxon>
    </lineage>
</organism>
<sequence>MTECAKSFEQRSLTGSKPRLAFSIDSILGRNDEPALLPAQHVRTEANEANEERRRSCESAPVVTEGCKSIAQLPWLSYTRYSPPKLPRSKRKAKNCKRRSSGSPRVPFSSAQLITLEQTYTENRYLSGPQVAELGASLNLPHHRIKIWFQNRRAREKRNQEETPVRAKSEECSAQQHQFDFTHNTPYCIPLLSLGTSFPLNYFALQNYYTSHCNILSRCVNFDVYCRCEYTDS</sequence>
<evidence type="ECO:0000256" key="4">
    <source>
        <dbReference type="PROSITE-ProRule" id="PRU00108"/>
    </source>
</evidence>
<name>A0ABN8M4K5_9CNID</name>
<dbReference type="PANTHER" id="PTHR24338">
    <property type="entry name" value="HOMEOBOX PROTEIN MSX"/>
    <property type="match status" value="1"/>
</dbReference>
<evidence type="ECO:0000256" key="3">
    <source>
        <dbReference type="ARBA" id="ARBA00038425"/>
    </source>
</evidence>
<gene>
    <name evidence="8" type="ORF">PEVE_00022918</name>
</gene>
<evidence type="ECO:0000256" key="2">
    <source>
        <dbReference type="ARBA" id="ARBA00022473"/>
    </source>
</evidence>
<feature type="compositionally biased region" description="Basic residues" evidence="6">
    <location>
        <begin position="87"/>
        <end position="100"/>
    </location>
</feature>
<evidence type="ECO:0000256" key="6">
    <source>
        <dbReference type="SAM" id="MobiDB-lite"/>
    </source>
</evidence>
<comment type="caution">
    <text evidence="8">The sequence shown here is derived from an EMBL/GenBank/DDBJ whole genome shotgun (WGS) entry which is preliminary data.</text>
</comment>
<feature type="DNA-binding region" description="Homeobox" evidence="4">
    <location>
        <begin position="101"/>
        <end position="160"/>
    </location>
</feature>
<evidence type="ECO:0000256" key="5">
    <source>
        <dbReference type="RuleBase" id="RU000682"/>
    </source>
</evidence>
<dbReference type="PANTHER" id="PTHR24338:SF0">
    <property type="entry name" value="MUSCLE SEGMENTATION HOMEOBOX"/>
    <property type="match status" value="1"/>
</dbReference>
<dbReference type="Gene3D" id="1.10.10.60">
    <property type="entry name" value="Homeodomain-like"/>
    <property type="match status" value="1"/>
</dbReference>
<comment type="similarity">
    <text evidence="3">Belongs to the Msh homeobox family.</text>
</comment>
<keyword evidence="2" id="KW-0217">Developmental protein</keyword>
<keyword evidence="4 5" id="KW-0238">DNA-binding</keyword>
<dbReference type="EMBL" id="CALNXI010000304">
    <property type="protein sequence ID" value="CAH3024446.1"/>
    <property type="molecule type" value="Genomic_DNA"/>
</dbReference>
<feature type="region of interest" description="Disordered" evidence="6">
    <location>
        <begin position="84"/>
        <end position="107"/>
    </location>
</feature>
<dbReference type="Proteomes" id="UP001159427">
    <property type="component" value="Unassembled WGS sequence"/>
</dbReference>
<dbReference type="SMART" id="SM00389">
    <property type="entry name" value="HOX"/>
    <property type="match status" value="1"/>
</dbReference>
<dbReference type="InterPro" id="IPR009057">
    <property type="entry name" value="Homeodomain-like_sf"/>
</dbReference>
<proteinExistence type="inferred from homology"/>
<dbReference type="InterPro" id="IPR001356">
    <property type="entry name" value="HD"/>
</dbReference>
<dbReference type="PROSITE" id="PS50071">
    <property type="entry name" value="HOMEOBOX_2"/>
    <property type="match status" value="1"/>
</dbReference>
<protein>
    <recommendedName>
        <fullName evidence="7">Homeobox domain-containing protein</fullName>
    </recommendedName>
</protein>
<dbReference type="InterPro" id="IPR050674">
    <property type="entry name" value="Msh_Homeobox_Regulators"/>
</dbReference>
<dbReference type="CDD" id="cd00086">
    <property type="entry name" value="homeodomain"/>
    <property type="match status" value="1"/>
</dbReference>
<feature type="domain" description="Homeobox" evidence="7">
    <location>
        <begin position="99"/>
        <end position="159"/>
    </location>
</feature>
<comment type="subcellular location">
    <subcellularLocation>
        <location evidence="1 4 5">Nucleus</location>
    </subcellularLocation>
</comment>
<reference evidence="8 9" key="1">
    <citation type="submission" date="2022-05" db="EMBL/GenBank/DDBJ databases">
        <authorList>
            <consortium name="Genoscope - CEA"/>
            <person name="William W."/>
        </authorList>
    </citation>
    <scope>NUCLEOTIDE SEQUENCE [LARGE SCALE GENOMIC DNA]</scope>
</reference>
<keyword evidence="4 5" id="KW-0539">Nucleus</keyword>
<evidence type="ECO:0000259" key="7">
    <source>
        <dbReference type="PROSITE" id="PS50071"/>
    </source>
</evidence>
<evidence type="ECO:0000313" key="9">
    <source>
        <dbReference type="Proteomes" id="UP001159427"/>
    </source>
</evidence>
<dbReference type="Pfam" id="PF00046">
    <property type="entry name" value="Homeodomain"/>
    <property type="match status" value="1"/>
</dbReference>
<accession>A0ABN8M4K5</accession>
<dbReference type="SUPFAM" id="SSF46689">
    <property type="entry name" value="Homeodomain-like"/>
    <property type="match status" value="1"/>
</dbReference>
<evidence type="ECO:0000256" key="1">
    <source>
        <dbReference type="ARBA" id="ARBA00004123"/>
    </source>
</evidence>
<keyword evidence="9" id="KW-1185">Reference proteome</keyword>
<evidence type="ECO:0000313" key="8">
    <source>
        <dbReference type="EMBL" id="CAH3024446.1"/>
    </source>
</evidence>
<keyword evidence="4 5" id="KW-0371">Homeobox</keyword>